<dbReference type="GeneID" id="64670952"/>
<dbReference type="RefSeq" id="XP_041230400.1">
    <property type="nucleotide sequence ID" value="XM_041376654.1"/>
</dbReference>
<dbReference type="EMBL" id="JABBWK010000009">
    <property type="protein sequence ID" value="KAG1904825.1"/>
    <property type="molecule type" value="Genomic_DNA"/>
</dbReference>
<sequence>MSQDTNFILHQAASHEDVYLYEYEDSPGPDCEDLAFDLRCRSKSPWNDKVIGLLLEELQRRDDIESWPFQRSEAYFREILQAHYKHLCMIWMAAQPKVTAMGGVETPAEVEQRLITKKDKTLKATHQTMCRKNKYLHRVMVLNHLVKHRMDKNKEDIPAWEWLQFKADEMDTVSRESNDIQKRSGWIA</sequence>
<evidence type="ECO:0000313" key="2">
    <source>
        <dbReference type="Proteomes" id="UP001195769"/>
    </source>
</evidence>
<organism evidence="1 2">
    <name type="scientific">Suillus fuscotomentosus</name>
    <dbReference type="NCBI Taxonomy" id="1912939"/>
    <lineage>
        <taxon>Eukaryota</taxon>
        <taxon>Fungi</taxon>
        <taxon>Dikarya</taxon>
        <taxon>Basidiomycota</taxon>
        <taxon>Agaricomycotina</taxon>
        <taxon>Agaricomycetes</taxon>
        <taxon>Agaricomycetidae</taxon>
        <taxon>Boletales</taxon>
        <taxon>Suillineae</taxon>
        <taxon>Suillaceae</taxon>
        <taxon>Suillus</taxon>
    </lineage>
</organism>
<comment type="caution">
    <text evidence="1">The sequence shown here is derived from an EMBL/GenBank/DDBJ whole genome shotgun (WGS) entry which is preliminary data.</text>
</comment>
<gene>
    <name evidence="1" type="ORF">F5891DRAFT_976984</name>
</gene>
<proteinExistence type="predicted"/>
<dbReference type="AlphaFoldDB" id="A0AAD4EEL8"/>
<reference evidence="1" key="1">
    <citation type="journal article" date="2020" name="New Phytol.">
        <title>Comparative genomics reveals dynamic genome evolution in host specialist ectomycorrhizal fungi.</title>
        <authorList>
            <person name="Lofgren L.A."/>
            <person name="Nguyen N.H."/>
            <person name="Vilgalys R."/>
            <person name="Ruytinx J."/>
            <person name="Liao H.L."/>
            <person name="Branco S."/>
            <person name="Kuo A."/>
            <person name="LaButti K."/>
            <person name="Lipzen A."/>
            <person name="Andreopoulos W."/>
            <person name="Pangilinan J."/>
            <person name="Riley R."/>
            <person name="Hundley H."/>
            <person name="Na H."/>
            <person name="Barry K."/>
            <person name="Grigoriev I.V."/>
            <person name="Stajich J.E."/>
            <person name="Kennedy P.G."/>
        </authorList>
    </citation>
    <scope>NUCLEOTIDE SEQUENCE</scope>
    <source>
        <strain evidence="1">FC203</strain>
    </source>
</reference>
<accession>A0AAD4EEL8</accession>
<protein>
    <submittedName>
        <fullName evidence="1">Uncharacterized protein</fullName>
    </submittedName>
</protein>
<dbReference type="Proteomes" id="UP001195769">
    <property type="component" value="Unassembled WGS sequence"/>
</dbReference>
<evidence type="ECO:0000313" key="1">
    <source>
        <dbReference type="EMBL" id="KAG1904825.1"/>
    </source>
</evidence>
<keyword evidence="2" id="KW-1185">Reference proteome</keyword>
<name>A0AAD4EEL8_9AGAM</name>